<evidence type="ECO:0000313" key="2">
    <source>
        <dbReference type="Proteomes" id="UP000617734"/>
    </source>
</evidence>
<dbReference type="AlphaFoldDB" id="A0A918YV78"/>
<keyword evidence="2" id="KW-1185">Reference proteome</keyword>
<protein>
    <submittedName>
        <fullName evidence="1">Uncharacterized protein</fullName>
    </submittedName>
</protein>
<reference evidence="1" key="1">
    <citation type="journal article" date="2014" name="Int. J. Syst. Evol. Microbiol.">
        <title>Complete genome sequence of Corynebacterium casei LMG S-19264T (=DSM 44701T), isolated from a smear-ripened cheese.</title>
        <authorList>
            <consortium name="US DOE Joint Genome Institute (JGI-PGF)"/>
            <person name="Walter F."/>
            <person name="Albersmeier A."/>
            <person name="Kalinowski J."/>
            <person name="Ruckert C."/>
        </authorList>
    </citation>
    <scope>NUCLEOTIDE SEQUENCE</scope>
    <source>
        <strain evidence="1">JCM 4646</strain>
    </source>
</reference>
<name>A0A918YV78_9ACTN</name>
<dbReference type="EMBL" id="BNBO01000082">
    <property type="protein sequence ID" value="GHE25234.1"/>
    <property type="molecule type" value="Genomic_DNA"/>
</dbReference>
<reference evidence="1" key="2">
    <citation type="submission" date="2020-09" db="EMBL/GenBank/DDBJ databases">
        <authorList>
            <person name="Sun Q."/>
            <person name="Ohkuma M."/>
        </authorList>
    </citation>
    <scope>NUCLEOTIDE SEQUENCE</scope>
    <source>
        <strain evidence="1">JCM 4646</strain>
    </source>
</reference>
<gene>
    <name evidence="1" type="ORF">GCM10018781_76390</name>
</gene>
<sequence>MRDQSGSTSAPLSCPLICYRPLIALAQVIKYASSNNEPQRVQHATDLVFEIGLAIGPDSTSDSAVLPLGLLDEAADLIEQAGEHIEADGWSVLP</sequence>
<dbReference type="GeneID" id="95357865"/>
<organism evidence="1 2">
    <name type="scientific">Kitasatospora indigofera</name>
    <dbReference type="NCBI Taxonomy" id="67307"/>
    <lineage>
        <taxon>Bacteria</taxon>
        <taxon>Bacillati</taxon>
        <taxon>Actinomycetota</taxon>
        <taxon>Actinomycetes</taxon>
        <taxon>Kitasatosporales</taxon>
        <taxon>Streptomycetaceae</taxon>
        <taxon>Kitasatospora</taxon>
    </lineage>
</organism>
<proteinExistence type="predicted"/>
<dbReference type="RefSeq" id="WP_190215526.1">
    <property type="nucleotide sequence ID" value="NZ_BNBO01000082.1"/>
</dbReference>
<dbReference type="Proteomes" id="UP000617734">
    <property type="component" value="Unassembled WGS sequence"/>
</dbReference>
<evidence type="ECO:0000313" key="1">
    <source>
        <dbReference type="EMBL" id="GHE25234.1"/>
    </source>
</evidence>
<accession>A0A918YV78</accession>
<comment type="caution">
    <text evidence="1">The sequence shown here is derived from an EMBL/GenBank/DDBJ whole genome shotgun (WGS) entry which is preliminary data.</text>
</comment>